<dbReference type="PANTHER" id="PTHR24014">
    <property type="entry name" value="2-OXOGLUTARATE AND IRON-DEPENDENT OXYGENASE DOMAIN-CONTAINING PROTEIN 2"/>
    <property type="match status" value="1"/>
</dbReference>
<dbReference type="eggNOG" id="KOG4197">
    <property type="taxonomic scope" value="Eukaryota"/>
</dbReference>
<evidence type="ECO:0000313" key="3">
    <source>
        <dbReference type="Proteomes" id="UP000007266"/>
    </source>
</evidence>
<dbReference type="GO" id="GO:0000049">
    <property type="term" value="F:tRNA binding"/>
    <property type="evidence" value="ECO:0000318"/>
    <property type="project" value="GO_Central"/>
</dbReference>
<reference evidence="2 3" key="2">
    <citation type="journal article" date="2010" name="Nucleic Acids Res.">
        <title>BeetleBase in 2010: revisions to provide comprehensive genomic information for Tribolium castaneum.</title>
        <authorList>
            <person name="Kim H.S."/>
            <person name="Murphy T."/>
            <person name="Xia J."/>
            <person name="Caragea D."/>
            <person name="Park Y."/>
            <person name="Beeman R.W."/>
            <person name="Lorenzen M.D."/>
            <person name="Butcher S."/>
            <person name="Manak J.R."/>
            <person name="Brown S.J."/>
        </authorList>
    </citation>
    <scope>GENOME REANNOTATION</scope>
    <source>
        <strain evidence="2 3">Georgia GA2</strain>
    </source>
</reference>
<feature type="repeat" description="PPR" evidence="1">
    <location>
        <begin position="150"/>
        <end position="184"/>
    </location>
</feature>
<protein>
    <submittedName>
        <fullName evidence="2">Pentatricopeptide repeat-containing protein 1, mitochondrial-like Protein</fullName>
    </submittedName>
</protein>
<dbReference type="InParanoid" id="D6WG40"/>
<proteinExistence type="predicted"/>
<dbReference type="GO" id="GO:0042780">
    <property type="term" value="P:tRNA 3'-end processing"/>
    <property type="evidence" value="ECO:0000318"/>
    <property type="project" value="GO_Central"/>
</dbReference>
<dbReference type="InterPro" id="IPR002885">
    <property type="entry name" value="PPR_rpt"/>
</dbReference>
<dbReference type="HOGENOM" id="CLU_021952_0_0_1"/>
<dbReference type="Pfam" id="PF13041">
    <property type="entry name" value="PPR_2"/>
    <property type="match status" value="1"/>
</dbReference>
<dbReference type="STRING" id="7070.D6WG40"/>
<dbReference type="OrthoDB" id="185373at2759"/>
<evidence type="ECO:0000256" key="1">
    <source>
        <dbReference type="PROSITE-ProRule" id="PRU00708"/>
    </source>
</evidence>
<dbReference type="FunFam" id="1.25.40.10:FF:001547">
    <property type="entry name" value="Pentatricopeptide repeat-containing protein 1, mitochondrial-like Protein"/>
    <property type="match status" value="1"/>
</dbReference>
<dbReference type="InterPro" id="IPR011990">
    <property type="entry name" value="TPR-like_helical_dom_sf"/>
</dbReference>
<dbReference type="OMA" id="ITDQEAG"/>
<name>D6WG40_TRICA</name>
<organism evidence="2 3">
    <name type="scientific">Tribolium castaneum</name>
    <name type="common">Red flour beetle</name>
    <dbReference type="NCBI Taxonomy" id="7070"/>
    <lineage>
        <taxon>Eukaryota</taxon>
        <taxon>Metazoa</taxon>
        <taxon>Ecdysozoa</taxon>
        <taxon>Arthropoda</taxon>
        <taxon>Hexapoda</taxon>
        <taxon>Insecta</taxon>
        <taxon>Pterygota</taxon>
        <taxon>Neoptera</taxon>
        <taxon>Endopterygota</taxon>
        <taxon>Coleoptera</taxon>
        <taxon>Polyphaga</taxon>
        <taxon>Cucujiformia</taxon>
        <taxon>Tenebrionidae</taxon>
        <taxon>Tenebrionidae incertae sedis</taxon>
        <taxon>Tribolium</taxon>
    </lineage>
</organism>
<dbReference type="PROSITE" id="PS51375">
    <property type="entry name" value="PPR"/>
    <property type="match status" value="2"/>
</dbReference>
<sequence length="648" mass="74957">MYRLKLLKFLAQQAVKSGKPQKANTLLNIKQYPHLLNCKFRENAQTEVLTSNTRLFSHAANIPQEKTEQEFLVRLKNDPDTFGDPEEREEIYEKDLEEEKDWSEKTIPLKRQSTKQYADMIKALIKQHKIKEAIDVVEVKMIKEDKVKPENYIYNLLIGACGRVGYTKKAFSVYNQMKKRGLKITAGTYTALFNACANSPWPEDGLTRARKLQNIMIEKMYEPNDTNYHAMIKAFGRCGDLPAAFKLVDEMAAKKVKITGDTMNFLLQACIQDREAGFRHALLLWRKMVDKRIAPNLYTYNLILRCVRDCGLGNLEVTNETLQIILKKNLRLSGGDNKLLLEGSNDGKCLIQSNELVGEVDHCRPNLMARVPHLGNIISLSEITKPEDRLLLVGGLRGFLGNMTESGCTPDIKSFTQLLDCLPGSEAAEKELLREMKRLGVKPDIDFFNMLIKKRSMRFDYESAKAVLNDMKKYNYRPNLITYGVLSLGCKTKEEALELLKEMEAHSYRLNTEILGAMLHQACYHKNFPYVLEIMEISLRENVKPNKKFMECLHDFKKKCKDISNDKENTLSQSGFFQKGFRIFQMRYKTWLDEVEVDDSEDVHPWAQFRQTSDTDSRHYKDKSQRFKARHLSRFKVKTSTKRKGNER</sequence>
<reference evidence="2 3" key="1">
    <citation type="journal article" date="2008" name="Nature">
        <title>The genome of the model beetle and pest Tribolium castaneum.</title>
        <authorList>
            <consortium name="Tribolium Genome Sequencing Consortium"/>
            <person name="Richards S."/>
            <person name="Gibbs R.A."/>
            <person name="Weinstock G.M."/>
            <person name="Brown S.J."/>
            <person name="Denell R."/>
            <person name="Beeman R.W."/>
            <person name="Gibbs R."/>
            <person name="Beeman R.W."/>
            <person name="Brown S.J."/>
            <person name="Bucher G."/>
            <person name="Friedrich M."/>
            <person name="Grimmelikhuijzen C.J."/>
            <person name="Klingler M."/>
            <person name="Lorenzen M."/>
            <person name="Richards S."/>
            <person name="Roth S."/>
            <person name="Schroder R."/>
            <person name="Tautz D."/>
            <person name="Zdobnov E.M."/>
            <person name="Muzny D."/>
            <person name="Gibbs R.A."/>
            <person name="Weinstock G.M."/>
            <person name="Attaway T."/>
            <person name="Bell S."/>
            <person name="Buhay C.J."/>
            <person name="Chandrabose M.N."/>
            <person name="Chavez D."/>
            <person name="Clerk-Blankenburg K.P."/>
            <person name="Cree A."/>
            <person name="Dao M."/>
            <person name="Davis C."/>
            <person name="Chacko J."/>
            <person name="Dinh H."/>
            <person name="Dugan-Rocha S."/>
            <person name="Fowler G."/>
            <person name="Garner T.T."/>
            <person name="Garnes J."/>
            <person name="Gnirke A."/>
            <person name="Hawes A."/>
            <person name="Hernandez J."/>
            <person name="Hines S."/>
            <person name="Holder M."/>
            <person name="Hume J."/>
            <person name="Jhangiani S.N."/>
            <person name="Joshi V."/>
            <person name="Khan Z.M."/>
            <person name="Jackson L."/>
            <person name="Kovar C."/>
            <person name="Kowis A."/>
            <person name="Lee S."/>
            <person name="Lewis L.R."/>
            <person name="Margolis J."/>
            <person name="Morgan M."/>
            <person name="Nazareth L.V."/>
            <person name="Nguyen N."/>
            <person name="Okwuonu G."/>
            <person name="Parker D."/>
            <person name="Richards S."/>
            <person name="Ruiz S.J."/>
            <person name="Santibanez J."/>
            <person name="Savard J."/>
            <person name="Scherer S.E."/>
            <person name="Schneider B."/>
            <person name="Sodergren E."/>
            <person name="Tautz D."/>
            <person name="Vattahil S."/>
            <person name="Villasana D."/>
            <person name="White C.S."/>
            <person name="Wright R."/>
            <person name="Park Y."/>
            <person name="Beeman R.W."/>
            <person name="Lord J."/>
            <person name="Oppert B."/>
            <person name="Lorenzen M."/>
            <person name="Brown S."/>
            <person name="Wang L."/>
            <person name="Savard J."/>
            <person name="Tautz D."/>
            <person name="Richards S."/>
            <person name="Weinstock G."/>
            <person name="Gibbs R.A."/>
            <person name="Liu Y."/>
            <person name="Worley K."/>
            <person name="Weinstock G."/>
            <person name="Elsik C.G."/>
            <person name="Reese J.T."/>
            <person name="Elhaik E."/>
            <person name="Landan G."/>
            <person name="Graur D."/>
            <person name="Arensburger P."/>
            <person name="Atkinson P."/>
            <person name="Beeman R.W."/>
            <person name="Beidler J."/>
            <person name="Brown S.J."/>
            <person name="Demuth J.P."/>
            <person name="Drury D.W."/>
            <person name="Du Y.Z."/>
            <person name="Fujiwara H."/>
            <person name="Lorenzen M."/>
            <person name="Maselli V."/>
            <person name="Osanai M."/>
            <person name="Park Y."/>
            <person name="Robertson H.M."/>
            <person name="Tu Z."/>
            <person name="Wang J.J."/>
            <person name="Wang S."/>
            <person name="Richards S."/>
            <person name="Song H."/>
            <person name="Zhang L."/>
            <person name="Sodergren E."/>
            <person name="Werner D."/>
            <person name="Stanke M."/>
            <person name="Morgenstern B."/>
            <person name="Solovyev V."/>
            <person name="Kosarev P."/>
            <person name="Brown G."/>
            <person name="Chen H.C."/>
            <person name="Ermolaeva O."/>
            <person name="Hlavina W."/>
            <person name="Kapustin Y."/>
            <person name="Kiryutin B."/>
            <person name="Kitts P."/>
            <person name="Maglott D."/>
            <person name="Pruitt K."/>
            <person name="Sapojnikov V."/>
            <person name="Souvorov A."/>
            <person name="Mackey A.J."/>
            <person name="Waterhouse R.M."/>
            <person name="Wyder S."/>
            <person name="Zdobnov E.M."/>
            <person name="Zdobnov E.M."/>
            <person name="Wyder S."/>
            <person name="Kriventseva E.V."/>
            <person name="Kadowaki T."/>
            <person name="Bork P."/>
            <person name="Aranda M."/>
            <person name="Bao R."/>
            <person name="Beermann A."/>
            <person name="Berns N."/>
            <person name="Bolognesi R."/>
            <person name="Bonneton F."/>
            <person name="Bopp D."/>
            <person name="Brown S.J."/>
            <person name="Bucher G."/>
            <person name="Butts T."/>
            <person name="Chaumot A."/>
            <person name="Denell R.E."/>
            <person name="Ferrier D.E."/>
            <person name="Friedrich M."/>
            <person name="Gordon C.M."/>
            <person name="Jindra M."/>
            <person name="Klingler M."/>
            <person name="Lan Q."/>
            <person name="Lattorff H.M."/>
            <person name="Laudet V."/>
            <person name="von Levetsow C."/>
            <person name="Liu Z."/>
            <person name="Lutz R."/>
            <person name="Lynch J.A."/>
            <person name="da Fonseca R.N."/>
            <person name="Posnien N."/>
            <person name="Reuter R."/>
            <person name="Roth S."/>
            <person name="Savard J."/>
            <person name="Schinko J.B."/>
            <person name="Schmitt C."/>
            <person name="Schoppmeier M."/>
            <person name="Schroder R."/>
            <person name="Shippy T.D."/>
            <person name="Simonnet F."/>
            <person name="Marques-Souza H."/>
            <person name="Tautz D."/>
            <person name="Tomoyasu Y."/>
            <person name="Trauner J."/>
            <person name="Van der Zee M."/>
            <person name="Vervoort M."/>
            <person name="Wittkopp N."/>
            <person name="Wimmer E.A."/>
            <person name="Yang X."/>
            <person name="Jones A.K."/>
            <person name="Sattelle D.B."/>
            <person name="Ebert P.R."/>
            <person name="Nelson D."/>
            <person name="Scott J.G."/>
            <person name="Beeman R.W."/>
            <person name="Muthukrishnan S."/>
            <person name="Kramer K.J."/>
            <person name="Arakane Y."/>
            <person name="Beeman R.W."/>
            <person name="Zhu Q."/>
            <person name="Hogenkamp D."/>
            <person name="Dixit R."/>
            <person name="Oppert B."/>
            <person name="Jiang H."/>
            <person name="Zou Z."/>
            <person name="Marshall J."/>
            <person name="Elpidina E."/>
            <person name="Vinokurov K."/>
            <person name="Oppert C."/>
            <person name="Zou Z."/>
            <person name="Evans J."/>
            <person name="Lu Z."/>
            <person name="Zhao P."/>
            <person name="Sumathipala N."/>
            <person name="Altincicek B."/>
            <person name="Vilcinskas A."/>
            <person name="Williams M."/>
            <person name="Hultmark D."/>
            <person name="Hetru C."/>
            <person name="Jiang H."/>
            <person name="Grimmelikhuijzen C.J."/>
            <person name="Hauser F."/>
            <person name="Cazzamali G."/>
            <person name="Williamson M."/>
            <person name="Park Y."/>
            <person name="Li B."/>
            <person name="Tanaka Y."/>
            <person name="Predel R."/>
            <person name="Neupert S."/>
            <person name="Schachtner J."/>
            <person name="Verleyen P."/>
            <person name="Raible F."/>
            <person name="Bork P."/>
            <person name="Friedrich M."/>
            <person name="Walden K.K."/>
            <person name="Robertson H.M."/>
            <person name="Angeli S."/>
            <person name="Foret S."/>
            <person name="Bucher G."/>
            <person name="Schuetz S."/>
            <person name="Maleszka R."/>
            <person name="Wimmer E.A."/>
            <person name="Beeman R.W."/>
            <person name="Lorenzen M."/>
            <person name="Tomoyasu Y."/>
            <person name="Miller S.C."/>
            <person name="Grossmann D."/>
            <person name="Bucher G."/>
        </authorList>
    </citation>
    <scope>NUCLEOTIDE SEQUENCE [LARGE SCALE GENOMIC DNA]</scope>
    <source>
        <strain evidence="2 3">Georgia GA2</strain>
    </source>
</reference>
<dbReference type="Pfam" id="PF13812">
    <property type="entry name" value="PPR_3"/>
    <property type="match status" value="2"/>
</dbReference>
<dbReference type="FunCoup" id="D6WG40">
    <property type="interactions" value="1186"/>
</dbReference>
<dbReference type="Proteomes" id="UP000007266">
    <property type="component" value="Linkage group 3"/>
</dbReference>
<dbReference type="NCBIfam" id="TIGR00756">
    <property type="entry name" value="PPR"/>
    <property type="match status" value="2"/>
</dbReference>
<accession>D6WG40</accession>
<keyword evidence="3" id="KW-1185">Reference proteome</keyword>
<dbReference type="EMBL" id="KQ971319">
    <property type="protein sequence ID" value="EFA00524.1"/>
    <property type="molecule type" value="Genomic_DNA"/>
</dbReference>
<dbReference type="KEGG" id="tca:659708"/>
<dbReference type="FunFam" id="1.25.40.10:FF:000761">
    <property type="entry name" value="pentatricopeptide repeat-containing protein 1, mitochondrial"/>
    <property type="match status" value="1"/>
</dbReference>
<dbReference type="GO" id="GO:0005759">
    <property type="term" value="C:mitochondrial matrix"/>
    <property type="evidence" value="ECO:0000318"/>
    <property type="project" value="GO_Central"/>
</dbReference>
<feature type="repeat" description="PPR" evidence="1">
    <location>
        <begin position="224"/>
        <end position="258"/>
    </location>
</feature>
<dbReference type="FunFam" id="1.25.40.10:FF:001555">
    <property type="entry name" value="GD13877"/>
    <property type="match status" value="1"/>
</dbReference>
<gene>
    <name evidence="2" type="primary">AUGUSTUS-3.0.2_03389</name>
    <name evidence="2" type="ORF">TcasGA2_TC003389</name>
</gene>
<evidence type="ECO:0000313" key="2">
    <source>
        <dbReference type="EMBL" id="EFA00524.1"/>
    </source>
</evidence>
<dbReference type="AlphaFoldDB" id="D6WG40"/>
<dbReference type="PhylomeDB" id="D6WG40"/>
<dbReference type="Gene3D" id="1.25.40.10">
    <property type="entry name" value="Tetratricopeptide repeat domain"/>
    <property type="match status" value="3"/>
</dbReference>
<dbReference type="PANTHER" id="PTHR24014:SF6">
    <property type="entry name" value="PENTATRICOPEPTIDE REPEAT-CONTAINING PROTEIN 1, MITOCHONDRIAL"/>
    <property type="match status" value="1"/>
</dbReference>